<dbReference type="SUPFAM" id="SSF55729">
    <property type="entry name" value="Acyl-CoA N-acyltransferases (Nat)"/>
    <property type="match status" value="1"/>
</dbReference>
<proteinExistence type="predicted"/>
<dbReference type="InterPro" id="IPR016181">
    <property type="entry name" value="Acyl_CoA_acyltransferase"/>
</dbReference>
<dbReference type="EMBL" id="BAAAGF010000001">
    <property type="protein sequence ID" value="GAA0737816.1"/>
    <property type="molecule type" value="Genomic_DNA"/>
</dbReference>
<dbReference type="InterPro" id="IPR000182">
    <property type="entry name" value="GNAT_dom"/>
</dbReference>
<dbReference type="Gene3D" id="3.40.630.30">
    <property type="match status" value="1"/>
</dbReference>
<name>A0ABP3ULC1_9FLAO</name>
<dbReference type="Proteomes" id="UP001500736">
    <property type="component" value="Unassembled WGS sequence"/>
</dbReference>
<comment type="caution">
    <text evidence="2">The sequence shown here is derived from an EMBL/GenBank/DDBJ whole genome shotgun (WGS) entry which is preliminary data.</text>
</comment>
<dbReference type="PANTHER" id="PTHR43792">
    <property type="entry name" value="GNAT FAMILY, PUTATIVE (AFU_ORTHOLOGUE AFUA_3G00765)-RELATED-RELATED"/>
    <property type="match status" value="1"/>
</dbReference>
<gene>
    <name evidence="2" type="ORF">GCM10009431_05090</name>
</gene>
<sequence>MKALLETERLILREILPTDIEGMFELDSNPIVHKYLGNKPVKTKQDSEKIIQSIIKQYEERGIGRWAAIEKSTGDFIGWSGLKLNTGEKDSLNGKQDFYDIGYRFIPRYWGKGYATESAIVALDYGFKVKQYKTIVGVALTDNIGSNKVLQKIGLQHIEVFDCEGEKASWYELKLNDYEKNLS</sequence>
<evidence type="ECO:0000313" key="3">
    <source>
        <dbReference type="Proteomes" id="UP001500736"/>
    </source>
</evidence>
<keyword evidence="3" id="KW-1185">Reference proteome</keyword>
<feature type="domain" description="N-acetyltransferase" evidence="1">
    <location>
        <begin position="10"/>
        <end position="176"/>
    </location>
</feature>
<dbReference type="PANTHER" id="PTHR43792:SF16">
    <property type="entry name" value="N-ACETYLTRANSFERASE DOMAIN-CONTAINING PROTEIN"/>
    <property type="match status" value="1"/>
</dbReference>
<accession>A0ABP3ULC1</accession>
<evidence type="ECO:0000313" key="2">
    <source>
        <dbReference type="EMBL" id="GAA0737816.1"/>
    </source>
</evidence>
<protein>
    <submittedName>
        <fullName evidence="2">GNAT family N-acetyltransferase</fullName>
    </submittedName>
</protein>
<dbReference type="Pfam" id="PF13302">
    <property type="entry name" value="Acetyltransf_3"/>
    <property type="match status" value="1"/>
</dbReference>
<dbReference type="PROSITE" id="PS51186">
    <property type="entry name" value="GNAT"/>
    <property type="match status" value="1"/>
</dbReference>
<dbReference type="RefSeq" id="WP_343795529.1">
    <property type="nucleotide sequence ID" value="NZ_BAAAGF010000001.1"/>
</dbReference>
<dbReference type="InterPro" id="IPR051531">
    <property type="entry name" value="N-acetyltransferase"/>
</dbReference>
<organism evidence="2 3">
    <name type="scientific">Gaetbulibacter jejuensis</name>
    <dbReference type="NCBI Taxonomy" id="584607"/>
    <lineage>
        <taxon>Bacteria</taxon>
        <taxon>Pseudomonadati</taxon>
        <taxon>Bacteroidota</taxon>
        <taxon>Flavobacteriia</taxon>
        <taxon>Flavobacteriales</taxon>
        <taxon>Flavobacteriaceae</taxon>
        <taxon>Gaetbulibacter</taxon>
    </lineage>
</organism>
<evidence type="ECO:0000259" key="1">
    <source>
        <dbReference type="PROSITE" id="PS51186"/>
    </source>
</evidence>
<reference evidence="3" key="1">
    <citation type="journal article" date="2019" name="Int. J. Syst. Evol. Microbiol.">
        <title>The Global Catalogue of Microorganisms (GCM) 10K type strain sequencing project: providing services to taxonomists for standard genome sequencing and annotation.</title>
        <authorList>
            <consortium name="The Broad Institute Genomics Platform"/>
            <consortium name="The Broad Institute Genome Sequencing Center for Infectious Disease"/>
            <person name="Wu L."/>
            <person name="Ma J."/>
        </authorList>
    </citation>
    <scope>NUCLEOTIDE SEQUENCE [LARGE SCALE GENOMIC DNA]</scope>
    <source>
        <strain evidence="3">JCM 15976</strain>
    </source>
</reference>